<dbReference type="EMBL" id="LAZR01039818">
    <property type="protein sequence ID" value="KKL16045.1"/>
    <property type="molecule type" value="Genomic_DNA"/>
</dbReference>
<sequence>NGIEIMEKTKTPEIMLGIRPENIIITKESKDYAIQAEVDVVEPLGRENIFHLMVNNKPLIAVSSTNRDLNAGEKVWISFDTSRIHIFDKITQKKIF</sequence>
<dbReference type="InterPro" id="IPR012340">
    <property type="entry name" value="NA-bd_OB-fold"/>
</dbReference>
<dbReference type="InterPro" id="IPR047641">
    <property type="entry name" value="ABC_transpr_MalK/UgpC-like"/>
</dbReference>
<dbReference type="PANTHER" id="PTHR43875">
    <property type="entry name" value="MALTODEXTRIN IMPORT ATP-BINDING PROTEIN MSMX"/>
    <property type="match status" value="1"/>
</dbReference>
<dbReference type="GO" id="GO:0016887">
    <property type="term" value="F:ATP hydrolysis activity"/>
    <property type="evidence" value="ECO:0007669"/>
    <property type="project" value="InterPro"/>
</dbReference>
<dbReference type="PANTHER" id="PTHR43875:SF15">
    <property type="entry name" value="TREHALOSE IMPORT ATP-BINDING PROTEIN SUGC"/>
    <property type="match status" value="1"/>
</dbReference>
<keyword evidence="1" id="KW-1003">Cell membrane</keyword>
<protein>
    <recommendedName>
        <fullName evidence="4">Transport-associated OB type 2 domain-containing protein</fullName>
    </recommendedName>
</protein>
<reference evidence="5" key="1">
    <citation type="journal article" date="2015" name="Nature">
        <title>Complex archaea that bridge the gap between prokaryotes and eukaryotes.</title>
        <authorList>
            <person name="Spang A."/>
            <person name="Saw J.H."/>
            <person name="Jorgensen S.L."/>
            <person name="Zaremba-Niedzwiedzka K."/>
            <person name="Martijn J."/>
            <person name="Lind A.E."/>
            <person name="van Eijk R."/>
            <person name="Schleper C."/>
            <person name="Guy L."/>
            <person name="Ettema T.J."/>
        </authorList>
    </citation>
    <scope>NUCLEOTIDE SEQUENCE</scope>
</reference>
<dbReference type="Pfam" id="PF08402">
    <property type="entry name" value="TOBE_2"/>
    <property type="match status" value="1"/>
</dbReference>
<dbReference type="Gene3D" id="2.40.50.140">
    <property type="entry name" value="Nucleic acid-binding proteins"/>
    <property type="match status" value="1"/>
</dbReference>
<evidence type="ECO:0000256" key="1">
    <source>
        <dbReference type="ARBA" id="ARBA00022475"/>
    </source>
</evidence>
<dbReference type="InterPro" id="IPR013611">
    <property type="entry name" value="Transp-assoc_OB_typ2"/>
</dbReference>
<feature type="non-terminal residue" evidence="5">
    <location>
        <position position="1"/>
    </location>
</feature>
<dbReference type="GO" id="GO:0022857">
    <property type="term" value="F:transmembrane transporter activity"/>
    <property type="evidence" value="ECO:0007669"/>
    <property type="project" value="InterPro"/>
</dbReference>
<evidence type="ECO:0000256" key="2">
    <source>
        <dbReference type="ARBA" id="ARBA00022967"/>
    </source>
</evidence>
<dbReference type="AlphaFoldDB" id="A0A0F9B301"/>
<dbReference type="GO" id="GO:0005524">
    <property type="term" value="F:ATP binding"/>
    <property type="evidence" value="ECO:0007669"/>
    <property type="project" value="InterPro"/>
</dbReference>
<dbReference type="SUPFAM" id="SSF50331">
    <property type="entry name" value="MOP-like"/>
    <property type="match status" value="1"/>
</dbReference>
<proteinExistence type="predicted"/>
<keyword evidence="2" id="KW-1278">Translocase</keyword>
<dbReference type="GO" id="GO:0055052">
    <property type="term" value="C:ATP-binding cassette (ABC) transporter complex, substrate-binding subunit-containing"/>
    <property type="evidence" value="ECO:0007669"/>
    <property type="project" value="TreeGrafter"/>
</dbReference>
<name>A0A0F9B301_9ZZZZ</name>
<dbReference type="InterPro" id="IPR008995">
    <property type="entry name" value="Mo/tungstate-bd_C_term_dom"/>
</dbReference>
<gene>
    <name evidence="5" type="ORF">LCGC14_2499500</name>
</gene>
<comment type="caution">
    <text evidence="5">The sequence shown here is derived from an EMBL/GenBank/DDBJ whole genome shotgun (WGS) entry which is preliminary data.</text>
</comment>
<evidence type="ECO:0000313" key="5">
    <source>
        <dbReference type="EMBL" id="KKL16045.1"/>
    </source>
</evidence>
<organism evidence="5">
    <name type="scientific">marine sediment metagenome</name>
    <dbReference type="NCBI Taxonomy" id="412755"/>
    <lineage>
        <taxon>unclassified sequences</taxon>
        <taxon>metagenomes</taxon>
        <taxon>ecological metagenomes</taxon>
    </lineage>
</organism>
<keyword evidence="3" id="KW-0472">Membrane</keyword>
<feature type="domain" description="Transport-associated OB type 2" evidence="4">
    <location>
        <begin position="16"/>
        <end position="87"/>
    </location>
</feature>
<accession>A0A0F9B301</accession>
<evidence type="ECO:0000256" key="3">
    <source>
        <dbReference type="ARBA" id="ARBA00023136"/>
    </source>
</evidence>
<evidence type="ECO:0000259" key="4">
    <source>
        <dbReference type="Pfam" id="PF08402"/>
    </source>
</evidence>
<dbReference type="Gene3D" id="2.40.50.100">
    <property type="match status" value="1"/>
</dbReference>